<dbReference type="VEuPathDB" id="FungiDB:RhiirA1_454749"/>
<reference evidence="2 3" key="2">
    <citation type="submission" date="2017-10" db="EMBL/GenBank/DDBJ databases">
        <title>Extensive intraspecific genome diversity in a model arbuscular mycorrhizal fungus.</title>
        <authorList>
            <person name="Chen E.C.H."/>
            <person name="Morin E."/>
            <person name="Baudet D."/>
            <person name="Noel J."/>
            <person name="Ndikumana S."/>
            <person name="Charron P."/>
            <person name="St-Onge C."/>
            <person name="Giorgi J."/>
            <person name="Grigoriev I.V."/>
            <person name="Roux C."/>
            <person name="Martin F.M."/>
            <person name="Corradi N."/>
        </authorList>
    </citation>
    <scope>NUCLEOTIDE SEQUENCE [LARGE SCALE GENOMIC DNA]</scope>
    <source>
        <strain evidence="2 3">C2</strain>
    </source>
</reference>
<dbReference type="AlphaFoldDB" id="A0A2N1MI44"/>
<proteinExistence type="predicted"/>
<accession>A0A2N1MI44</accession>
<keyword evidence="1" id="KW-0472">Membrane</keyword>
<evidence type="ECO:0000313" key="2">
    <source>
        <dbReference type="EMBL" id="PKK61282.1"/>
    </source>
</evidence>
<dbReference type="VEuPathDB" id="FungiDB:RhiirFUN_017493"/>
<organism evidence="2 3">
    <name type="scientific">Rhizophagus irregularis</name>
    <dbReference type="NCBI Taxonomy" id="588596"/>
    <lineage>
        <taxon>Eukaryota</taxon>
        <taxon>Fungi</taxon>
        <taxon>Fungi incertae sedis</taxon>
        <taxon>Mucoromycota</taxon>
        <taxon>Glomeromycotina</taxon>
        <taxon>Glomeromycetes</taxon>
        <taxon>Glomerales</taxon>
        <taxon>Glomeraceae</taxon>
        <taxon>Rhizophagus</taxon>
    </lineage>
</organism>
<sequence length="168" mass="19213">MDIDFVNRGDVIYEEDLIEVLLVVTAVDRKNLLDAIVFPATGFHDIPNQCIGADLDDKLGTIAISHLESKIILILVYLMDAQLHSEAVNFPKTGKLVILLSELCANTFPDFTEKLLIDLTEFSVFYIVLLKECLILVLIVLDDRLYVEEYKVYIGRMHERSKVHMMRI</sequence>
<evidence type="ECO:0000256" key="1">
    <source>
        <dbReference type="SAM" id="Phobius"/>
    </source>
</evidence>
<gene>
    <name evidence="2" type="ORF">RhiirC2_792031</name>
</gene>
<evidence type="ECO:0000313" key="3">
    <source>
        <dbReference type="Proteomes" id="UP000233469"/>
    </source>
</evidence>
<comment type="caution">
    <text evidence="2">The sequence shown here is derived from an EMBL/GenBank/DDBJ whole genome shotgun (WGS) entry which is preliminary data.</text>
</comment>
<keyword evidence="1" id="KW-0812">Transmembrane</keyword>
<dbReference type="Proteomes" id="UP000233469">
    <property type="component" value="Unassembled WGS sequence"/>
</dbReference>
<reference evidence="2 3" key="1">
    <citation type="submission" date="2016-04" db="EMBL/GenBank/DDBJ databases">
        <title>Genome analyses suggest a sexual origin of heterokaryosis in a supposedly ancient asexual fungus.</title>
        <authorList>
            <person name="Ropars J."/>
            <person name="Sedzielewska K."/>
            <person name="Noel J."/>
            <person name="Charron P."/>
            <person name="Farinelli L."/>
            <person name="Marton T."/>
            <person name="Kruger M."/>
            <person name="Pelin A."/>
            <person name="Brachmann A."/>
            <person name="Corradi N."/>
        </authorList>
    </citation>
    <scope>NUCLEOTIDE SEQUENCE [LARGE SCALE GENOMIC DNA]</scope>
    <source>
        <strain evidence="2 3">C2</strain>
    </source>
</reference>
<keyword evidence="1" id="KW-1133">Transmembrane helix</keyword>
<name>A0A2N1MI44_9GLOM</name>
<dbReference type="EMBL" id="LLXL01002272">
    <property type="protein sequence ID" value="PKK61282.1"/>
    <property type="molecule type" value="Genomic_DNA"/>
</dbReference>
<protein>
    <submittedName>
        <fullName evidence="2">Uncharacterized protein</fullName>
    </submittedName>
</protein>
<feature type="transmembrane region" description="Helical" evidence="1">
    <location>
        <begin position="123"/>
        <end position="141"/>
    </location>
</feature>